<dbReference type="PANTHER" id="PTHR36117">
    <property type="entry name" value="4-HYDROXYPHENYLACETATE 3-MONOOXYGENASE-RELATED"/>
    <property type="match status" value="1"/>
</dbReference>
<evidence type="ECO:0000313" key="7">
    <source>
        <dbReference type="Proteomes" id="UP000321685"/>
    </source>
</evidence>
<dbReference type="Gene3D" id="2.40.110.10">
    <property type="entry name" value="Butyryl-CoA Dehydrogenase, subunit A, domain 2"/>
    <property type="match status" value="1"/>
</dbReference>
<protein>
    <submittedName>
        <fullName evidence="6">4-hydroxybutyryl-CoA dehydratase</fullName>
    </submittedName>
</protein>
<dbReference type="InterPro" id="IPR009100">
    <property type="entry name" value="AcylCoA_DH/oxidase_NM_dom_sf"/>
</dbReference>
<evidence type="ECO:0000313" key="6">
    <source>
        <dbReference type="EMBL" id="GEL25867.1"/>
    </source>
</evidence>
<keyword evidence="7" id="KW-1185">Reference proteome</keyword>
<dbReference type="Proteomes" id="UP000321685">
    <property type="component" value="Unassembled WGS sequence"/>
</dbReference>
<dbReference type="InterPro" id="IPR024674">
    <property type="entry name" value="HpaB/PvcC/4-BUDH_N"/>
</dbReference>
<evidence type="ECO:0000256" key="3">
    <source>
        <dbReference type="ARBA" id="ARBA00023002"/>
    </source>
</evidence>
<dbReference type="PANTHER" id="PTHR36117:SF3">
    <property type="entry name" value="4-HYDROXYPHENYLACETATE 3-MONOOXYGENASE-RELATED"/>
    <property type="match status" value="1"/>
</dbReference>
<dbReference type="RefSeq" id="WP_147112829.1">
    <property type="nucleotide sequence ID" value="NZ_BJVJ01000066.1"/>
</dbReference>
<comment type="caution">
    <text evidence="6">The sequence shown here is derived from an EMBL/GenBank/DDBJ whole genome shotgun (WGS) entry which is preliminary data.</text>
</comment>
<dbReference type="SUPFAM" id="SSF56645">
    <property type="entry name" value="Acyl-CoA dehydrogenase NM domain-like"/>
    <property type="match status" value="1"/>
</dbReference>
<dbReference type="EMBL" id="BJVJ01000066">
    <property type="protein sequence ID" value="GEL25867.1"/>
    <property type="molecule type" value="Genomic_DNA"/>
</dbReference>
<sequence length="466" mass="50561">MSLRTAQQYRDGLVDGRRVYYRGERVPDVTTHPELRSAVDHSAHCFSIAADLPDLAVREDAEIGDHSAFYHLPRTAEDLRARGSLIEEVSRRGAGTIVLKEVGSDALFALLRATEGDGLANARAFYDRCRREDLALAVAQTDVKGDRSLGPSQQADPDLYLRVVDSDAESITVRGAKTHTSFSANADEIVVLPTRAMGPGDADWAVSFAVPVDTPGLSLYVSPYLAGERDGFGFPISSRHKLLESLTVFDDVRIPRDRVFLDRRPELAGPLAIAFVDYHRFTAINYKLPLLDLLVGAAHLVAEANGITRAGHVRDKIARLIAWAETVRGLAELSALRAREGAQGVWLPDPLTVNTAKYTFAHGYHEAAATLVDLAGGLLATGPGVEDWESPGIRPVLEKYYAAAVPAEQRLRILNLVGDITARDYGGYQSVLATHAEGSLEAEKMQIARSFDAGPAIDYVRGLAGL</sequence>
<gene>
    <name evidence="6" type="ORF">PSU4_48210</name>
</gene>
<dbReference type="Gene3D" id="1.20.140.10">
    <property type="entry name" value="Butyryl-CoA Dehydrogenase, subunit A, domain 3"/>
    <property type="match status" value="1"/>
</dbReference>
<keyword evidence="2" id="KW-0274">FAD</keyword>
<proteinExistence type="predicted"/>
<dbReference type="InterPro" id="IPR036250">
    <property type="entry name" value="AcylCo_DH-like_C"/>
</dbReference>
<dbReference type="PIRSF" id="PIRSF000331">
    <property type="entry name" value="HpaA_HpaB"/>
    <property type="match status" value="1"/>
</dbReference>
<feature type="domain" description="HpaB/PvcC/4-BUDH N-terminal" evidence="5">
    <location>
        <begin position="5"/>
        <end position="261"/>
    </location>
</feature>
<evidence type="ECO:0000256" key="1">
    <source>
        <dbReference type="ARBA" id="ARBA00022630"/>
    </source>
</evidence>
<dbReference type="AlphaFoldDB" id="A0A511DNC1"/>
<dbReference type="OrthoDB" id="9785230at2"/>
<dbReference type="GO" id="GO:0016627">
    <property type="term" value="F:oxidoreductase activity, acting on the CH-CH group of donors"/>
    <property type="evidence" value="ECO:0007669"/>
    <property type="project" value="InterPro"/>
</dbReference>
<evidence type="ECO:0000259" key="5">
    <source>
        <dbReference type="Pfam" id="PF11794"/>
    </source>
</evidence>
<evidence type="ECO:0000259" key="4">
    <source>
        <dbReference type="Pfam" id="PF03241"/>
    </source>
</evidence>
<dbReference type="Pfam" id="PF03241">
    <property type="entry name" value="HpaB"/>
    <property type="match status" value="1"/>
</dbReference>
<dbReference type="Gene3D" id="1.10.3140.10">
    <property type="entry name" value="4-hydroxybutyryl-coa dehydratase, domain 1"/>
    <property type="match status" value="1"/>
</dbReference>
<keyword evidence="3" id="KW-0560">Oxidoreductase</keyword>
<dbReference type="SUPFAM" id="SSF47203">
    <property type="entry name" value="Acyl-CoA dehydrogenase C-terminal domain-like"/>
    <property type="match status" value="1"/>
</dbReference>
<feature type="domain" description="HpaB/PvcC/4-BUDH C-terminal" evidence="4">
    <location>
        <begin position="274"/>
        <end position="465"/>
    </location>
</feature>
<dbReference type="InterPro" id="IPR046373">
    <property type="entry name" value="Acyl-CoA_Oxase/DH_mid-dom_sf"/>
</dbReference>
<dbReference type="InterPro" id="IPR004925">
    <property type="entry name" value="HpaB/PvcC/4-BUDH"/>
</dbReference>
<accession>A0A511DNC1</accession>
<reference evidence="6 7" key="1">
    <citation type="submission" date="2019-07" db="EMBL/GenBank/DDBJ databases">
        <title>Whole genome shotgun sequence of Pseudonocardia sulfidoxydans NBRC 16205.</title>
        <authorList>
            <person name="Hosoyama A."/>
            <person name="Uohara A."/>
            <person name="Ohji S."/>
            <person name="Ichikawa N."/>
        </authorList>
    </citation>
    <scope>NUCLEOTIDE SEQUENCE [LARGE SCALE GENOMIC DNA]</scope>
    <source>
        <strain evidence="6 7">NBRC 16205</strain>
    </source>
</reference>
<name>A0A511DNC1_9PSEU</name>
<evidence type="ECO:0000256" key="2">
    <source>
        <dbReference type="ARBA" id="ARBA00022827"/>
    </source>
</evidence>
<dbReference type="Pfam" id="PF11794">
    <property type="entry name" value="HpaB_N"/>
    <property type="match status" value="1"/>
</dbReference>
<organism evidence="6 7">
    <name type="scientific">Pseudonocardia sulfidoxydans NBRC 16205</name>
    <dbReference type="NCBI Taxonomy" id="1223511"/>
    <lineage>
        <taxon>Bacteria</taxon>
        <taxon>Bacillati</taxon>
        <taxon>Actinomycetota</taxon>
        <taxon>Actinomycetes</taxon>
        <taxon>Pseudonocardiales</taxon>
        <taxon>Pseudonocardiaceae</taxon>
        <taxon>Pseudonocardia</taxon>
    </lineage>
</organism>
<keyword evidence="1" id="KW-0285">Flavoprotein</keyword>
<dbReference type="InterPro" id="IPR024719">
    <property type="entry name" value="HpaB/PvcC/4-BUDH_C"/>
</dbReference>